<feature type="transmembrane region" description="Helical" evidence="1">
    <location>
        <begin position="425"/>
        <end position="443"/>
    </location>
</feature>
<feature type="transmembrane region" description="Helical" evidence="1">
    <location>
        <begin position="164"/>
        <end position="187"/>
    </location>
</feature>
<feature type="transmembrane region" description="Helical" evidence="1">
    <location>
        <begin position="331"/>
        <end position="354"/>
    </location>
</feature>
<protein>
    <submittedName>
        <fullName evidence="2">Uncharacterized protein</fullName>
    </submittedName>
</protein>
<feature type="transmembrane region" description="Helical" evidence="1">
    <location>
        <begin position="125"/>
        <end position="158"/>
    </location>
</feature>
<keyword evidence="1" id="KW-0812">Transmembrane</keyword>
<dbReference type="AlphaFoldDB" id="A0A444B8T7"/>
<feature type="transmembrane region" description="Helical" evidence="1">
    <location>
        <begin position="360"/>
        <end position="378"/>
    </location>
</feature>
<dbReference type="Pfam" id="PF19814">
    <property type="entry name" value="DUF6297"/>
    <property type="match status" value="1"/>
</dbReference>
<keyword evidence="3" id="KW-1185">Reference proteome</keyword>
<evidence type="ECO:0000313" key="3">
    <source>
        <dbReference type="Proteomes" id="UP000288711"/>
    </source>
</evidence>
<evidence type="ECO:0000256" key="1">
    <source>
        <dbReference type="SAM" id="Phobius"/>
    </source>
</evidence>
<feature type="transmembrane region" description="Helical" evidence="1">
    <location>
        <begin position="272"/>
        <end position="289"/>
    </location>
</feature>
<dbReference type="InterPro" id="IPR046264">
    <property type="entry name" value="DUF6297"/>
</dbReference>
<dbReference type="EMBL" id="PIPF01000003">
    <property type="protein sequence ID" value="RWU84840.1"/>
    <property type="molecule type" value="Genomic_DNA"/>
</dbReference>
<feature type="transmembrane region" description="Helical" evidence="1">
    <location>
        <begin position="83"/>
        <end position="104"/>
    </location>
</feature>
<organism evidence="2 3">
    <name type="scientific">Janibacter hoylei PVAS-1</name>
    <dbReference type="NCBI Taxonomy" id="1210046"/>
    <lineage>
        <taxon>Bacteria</taxon>
        <taxon>Bacillati</taxon>
        <taxon>Actinomycetota</taxon>
        <taxon>Actinomycetes</taxon>
        <taxon>Micrococcales</taxon>
        <taxon>Intrasporangiaceae</taxon>
        <taxon>Janibacter</taxon>
    </lineage>
</organism>
<gene>
    <name evidence="2" type="ORF">CWN80_04560</name>
</gene>
<name>A0A444B8T7_9MICO</name>
<proteinExistence type="predicted"/>
<dbReference type="RefSeq" id="WP_128276944.1">
    <property type="nucleotide sequence ID" value="NZ_PIPF01000003.1"/>
</dbReference>
<sequence length="447" mass="44172">MPEAAGPVVPPGDLVGDRASARAAVRAVRGGTHTAGWGQLLQDWYVGAFVTATLLTLLFAATGPSILRPDCATTCLSGTQHRWMAMAMGLLGAVAAAAGLRAAGPAWADPGRATWLLSTPADRGALLRGGVLQVAGVAAVAAGAWGVLTGFALAVGLGRSGSPVAPVVLTAVAGAVLALVLAAAALVRQGRARPIAAAARGVADADLRRAGEVTAAVRATTLMLDGTALDALTARRRLGRRGRFTSAVGVGGPLTGLLTHELRALVRRRSRLLSALLGCLAALAAGLLIGPLVGVVLTCIAGLVLARLSGGGLTAWVATPGLRRALPAHPGAVAAVLAVAPFALVGVGSSLALLPLGLPPWAPVAVAAGVTAAAVRAAEPPPPGLGLVVATPGGALPMGLVRAVVHGPDLAVGVGLLVLAADARGLWSLAVGATLALLGWQLLRPRE</sequence>
<keyword evidence="1" id="KW-1133">Transmembrane helix</keyword>
<reference evidence="2 3" key="1">
    <citation type="journal article" date="2009" name="Int. J. Syst. Evol. Microbiol.">
        <title>Janibacter hoylei sp. nov., Bacillus isronensis sp. nov. and Bacillus aryabhattai sp. nov., isolated from cryotubes used for collecting air from the upper atmosphere.</title>
        <authorList>
            <person name="Shivaji S."/>
            <person name="Chaturvedi P."/>
            <person name="Begum Z."/>
            <person name="Pindi P.K."/>
            <person name="Manorama R."/>
            <person name="Padmanaban D.A."/>
            <person name="Shouche Y.S."/>
            <person name="Pawar S."/>
            <person name="Vaishampayan P."/>
            <person name="Dutt C.B."/>
            <person name="Datta G.N."/>
            <person name="Manchanda R.K."/>
            <person name="Rao U.R."/>
            <person name="Bhargava P.M."/>
            <person name="Narlikar J.V."/>
        </authorList>
    </citation>
    <scope>NUCLEOTIDE SEQUENCE [LARGE SCALE GENOMIC DNA]</scope>
    <source>
        <strain evidence="2 3">PVAS-1</strain>
    </source>
</reference>
<comment type="caution">
    <text evidence="2">The sequence shown here is derived from an EMBL/GenBank/DDBJ whole genome shotgun (WGS) entry which is preliminary data.</text>
</comment>
<feature type="transmembrane region" description="Helical" evidence="1">
    <location>
        <begin position="44"/>
        <end position="63"/>
    </location>
</feature>
<keyword evidence="1" id="KW-0472">Membrane</keyword>
<evidence type="ECO:0000313" key="2">
    <source>
        <dbReference type="EMBL" id="RWU84840.1"/>
    </source>
</evidence>
<accession>A0A444B8T7</accession>
<dbReference type="Proteomes" id="UP000288711">
    <property type="component" value="Unassembled WGS sequence"/>
</dbReference>